<sequence>MSLLSPFGTHNNQSFGNFSFINKLQGKDLSSVYQNKENKENIDDNAQLEENGKVFQSPKRNPLTPVKNIMSPSSEDEKTTTLRVITRSPNKSPNIKNKNSVSKSKRFKSLVNNLPSIKSMDDVVKLQEEITEYKDKISGFQNQVQELERQHIQSTEEKVKLELQIEELNKDIVYWKSKTTALENHCKSKEEELNLVKDEHQLELTELEKKYEYKLNLVTVEKTISDQLNHKEIFSLKDQLNTNAMELSKTQEQVKVIEQTISEITVKSDTIEQELKLQNQLNLDLTHSLESTNELLINVKKDYFMNTCLAIKLSMPHSPTLLCQDLFELAESLSISPGTYQKWIAQKLNEFADANKNTNFTTTTNDTNTNNTSKNNNPSSNNKKSNKNKK</sequence>
<dbReference type="AlphaFoldDB" id="A0A152A6Y5"/>
<evidence type="ECO:0000313" key="3">
    <source>
        <dbReference type="EMBL" id="KYR01980.1"/>
    </source>
</evidence>
<dbReference type="Proteomes" id="UP000076078">
    <property type="component" value="Unassembled WGS sequence"/>
</dbReference>
<reference evidence="3 4" key="1">
    <citation type="submission" date="2015-12" db="EMBL/GenBank/DDBJ databases">
        <title>Dictyostelia acquired genes for synthesis and detection of signals that induce cell-type specialization by lateral gene transfer from prokaryotes.</title>
        <authorList>
            <person name="Gloeckner G."/>
            <person name="Schaap P."/>
        </authorList>
    </citation>
    <scope>NUCLEOTIDE SEQUENCE [LARGE SCALE GENOMIC DNA]</scope>
    <source>
        <strain evidence="3 4">TK</strain>
    </source>
</reference>
<comment type="caution">
    <text evidence="3">The sequence shown here is derived from an EMBL/GenBank/DDBJ whole genome shotgun (WGS) entry which is preliminary data.</text>
</comment>
<dbReference type="EMBL" id="LODT01000004">
    <property type="protein sequence ID" value="KYR01980.1"/>
    <property type="molecule type" value="Genomic_DNA"/>
</dbReference>
<feature type="compositionally biased region" description="Low complexity" evidence="2">
    <location>
        <begin position="359"/>
        <end position="383"/>
    </location>
</feature>
<keyword evidence="4" id="KW-1185">Reference proteome</keyword>
<dbReference type="OMA" id="EYDEEHM"/>
<keyword evidence="1" id="KW-0175">Coiled coil</keyword>
<evidence type="ECO:0000256" key="1">
    <source>
        <dbReference type="SAM" id="Coils"/>
    </source>
</evidence>
<evidence type="ECO:0000256" key="2">
    <source>
        <dbReference type="SAM" id="MobiDB-lite"/>
    </source>
</evidence>
<evidence type="ECO:0000313" key="4">
    <source>
        <dbReference type="Proteomes" id="UP000076078"/>
    </source>
</evidence>
<gene>
    <name evidence="3" type="ORF">DLAC_00774</name>
</gene>
<feature type="region of interest" description="Disordered" evidence="2">
    <location>
        <begin position="39"/>
        <end position="81"/>
    </location>
</feature>
<dbReference type="OrthoDB" id="20988at2759"/>
<protein>
    <submittedName>
        <fullName evidence="3">Uncharacterized protein</fullName>
    </submittedName>
</protein>
<dbReference type="FunCoup" id="A0A152A6Y5">
    <property type="interactions" value="738"/>
</dbReference>
<proteinExistence type="predicted"/>
<feature type="region of interest" description="Disordered" evidence="2">
    <location>
        <begin position="359"/>
        <end position="390"/>
    </location>
</feature>
<name>A0A152A6Y5_TIELA</name>
<feature type="coiled-coil region" evidence="1">
    <location>
        <begin position="123"/>
        <end position="210"/>
    </location>
</feature>
<dbReference type="InParanoid" id="A0A152A6Y5"/>
<organism evidence="3 4">
    <name type="scientific">Tieghemostelium lacteum</name>
    <name type="common">Slime mold</name>
    <name type="synonym">Dictyostelium lacteum</name>
    <dbReference type="NCBI Taxonomy" id="361077"/>
    <lineage>
        <taxon>Eukaryota</taxon>
        <taxon>Amoebozoa</taxon>
        <taxon>Evosea</taxon>
        <taxon>Eumycetozoa</taxon>
        <taxon>Dictyostelia</taxon>
        <taxon>Dictyosteliales</taxon>
        <taxon>Raperosteliaceae</taxon>
        <taxon>Tieghemostelium</taxon>
    </lineage>
</organism>
<accession>A0A152A6Y5</accession>